<reference evidence="1" key="2">
    <citation type="journal article" date="2022" name="New Phytol.">
        <title>Evolutionary transition to the ectomycorrhizal habit in the genomes of a hyperdiverse lineage of mushroom-forming fungi.</title>
        <authorList>
            <person name="Looney B."/>
            <person name="Miyauchi S."/>
            <person name="Morin E."/>
            <person name="Drula E."/>
            <person name="Courty P.E."/>
            <person name="Kohler A."/>
            <person name="Kuo A."/>
            <person name="LaButti K."/>
            <person name="Pangilinan J."/>
            <person name="Lipzen A."/>
            <person name="Riley R."/>
            <person name="Andreopoulos W."/>
            <person name="He G."/>
            <person name="Johnson J."/>
            <person name="Nolan M."/>
            <person name="Tritt A."/>
            <person name="Barry K.W."/>
            <person name="Grigoriev I.V."/>
            <person name="Nagy L.G."/>
            <person name="Hibbett D."/>
            <person name="Henrissat B."/>
            <person name="Matheny P.B."/>
            <person name="Labbe J."/>
            <person name="Martin F.M."/>
        </authorList>
    </citation>
    <scope>NUCLEOTIDE SEQUENCE</scope>
    <source>
        <strain evidence="1">HHB10654</strain>
    </source>
</reference>
<organism evidence="1 2">
    <name type="scientific">Artomyces pyxidatus</name>
    <dbReference type="NCBI Taxonomy" id="48021"/>
    <lineage>
        <taxon>Eukaryota</taxon>
        <taxon>Fungi</taxon>
        <taxon>Dikarya</taxon>
        <taxon>Basidiomycota</taxon>
        <taxon>Agaricomycotina</taxon>
        <taxon>Agaricomycetes</taxon>
        <taxon>Russulales</taxon>
        <taxon>Auriscalpiaceae</taxon>
        <taxon>Artomyces</taxon>
    </lineage>
</organism>
<evidence type="ECO:0000313" key="1">
    <source>
        <dbReference type="EMBL" id="KAI0062360.1"/>
    </source>
</evidence>
<keyword evidence="2" id="KW-1185">Reference proteome</keyword>
<gene>
    <name evidence="1" type="ORF">BV25DRAFT_677701</name>
</gene>
<name>A0ACB8T0Y1_9AGAM</name>
<reference evidence="1" key="1">
    <citation type="submission" date="2021-03" db="EMBL/GenBank/DDBJ databases">
        <authorList>
            <consortium name="DOE Joint Genome Institute"/>
            <person name="Ahrendt S."/>
            <person name="Looney B.P."/>
            <person name="Miyauchi S."/>
            <person name="Morin E."/>
            <person name="Drula E."/>
            <person name="Courty P.E."/>
            <person name="Chicoki N."/>
            <person name="Fauchery L."/>
            <person name="Kohler A."/>
            <person name="Kuo A."/>
            <person name="Labutti K."/>
            <person name="Pangilinan J."/>
            <person name="Lipzen A."/>
            <person name="Riley R."/>
            <person name="Andreopoulos W."/>
            <person name="He G."/>
            <person name="Johnson J."/>
            <person name="Barry K.W."/>
            <person name="Grigoriev I.V."/>
            <person name="Nagy L."/>
            <person name="Hibbett D."/>
            <person name="Henrissat B."/>
            <person name="Matheny P.B."/>
            <person name="Labbe J."/>
            <person name="Martin F."/>
        </authorList>
    </citation>
    <scope>NUCLEOTIDE SEQUENCE</scope>
    <source>
        <strain evidence="1">HHB10654</strain>
    </source>
</reference>
<protein>
    <submittedName>
        <fullName evidence="1">Uncharacterized protein</fullName>
    </submittedName>
</protein>
<accession>A0ACB8T0Y1</accession>
<dbReference type="EMBL" id="MU277208">
    <property type="protein sequence ID" value="KAI0062360.1"/>
    <property type="molecule type" value="Genomic_DNA"/>
</dbReference>
<sequence>MACSASATETQYATITSTSLVTTFSASVETLSSSLSTVLSSSCISSVSGICAATTIITEVDTIPGAISTVQLPVVVANVVIEAIPTLTLFASCSSIQSTEAGPTSPIVTDSSSASFITASTTTPPPTALTTQVFTALDNGSIPFADASLMSQPSSSAAYVYTSTPAADSEPTPQRSNTSGSSSNLAPILGGVLGGFFFLIVVVVLIWII</sequence>
<comment type="caution">
    <text evidence="1">The sequence shown here is derived from an EMBL/GenBank/DDBJ whole genome shotgun (WGS) entry which is preliminary data.</text>
</comment>
<proteinExistence type="predicted"/>
<evidence type="ECO:0000313" key="2">
    <source>
        <dbReference type="Proteomes" id="UP000814140"/>
    </source>
</evidence>
<dbReference type="Proteomes" id="UP000814140">
    <property type="component" value="Unassembled WGS sequence"/>
</dbReference>